<dbReference type="AlphaFoldDB" id="A0A849K2N7"/>
<evidence type="ECO:0000313" key="1">
    <source>
        <dbReference type="EMBL" id="NNU42748.1"/>
    </source>
</evidence>
<gene>
    <name evidence="1" type="ORF">HK415_05565</name>
</gene>
<dbReference type="Proteomes" id="UP000552954">
    <property type="component" value="Unassembled WGS sequence"/>
</dbReference>
<proteinExistence type="predicted"/>
<dbReference type="InterPro" id="IPR036410">
    <property type="entry name" value="HSP_DnaJ_Cys-rich_dom_sf"/>
</dbReference>
<dbReference type="Gene3D" id="6.20.20.10">
    <property type="match status" value="1"/>
</dbReference>
<sequence length="67" mass="7404">MGDSTDLEKTGTFNVSELRMGNTCPDCEGRGQLHIDSENINEKFEVEKQTVITQCPRCRGTGQLPTS</sequence>
<dbReference type="SUPFAM" id="SSF57938">
    <property type="entry name" value="DnaJ/Hsp40 cysteine-rich domain"/>
    <property type="match status" value="1"/>
</dbReference>
<reference evidence="1 2" key="2">
    <citation type="submission" date="2020-06" db="EMBL/GenBank/DDBJ databases">
        <title>Ramlibacter rhizophilus sp. nov., isolated from rhizosphere soil of national flower Mugunghwa from South Korea.</title>
        <authorList>
            <person name="Zheng-Fei Y."/>
            <person name="Huan T."/>
        </authorList>
    </citation>
    <scope>NUCLEOTIDE SEQUENCE [LARGE SCALE GENOMIC DNA]</scope>
    <source>
        <strain evidence="1 2">B156</strain>
    </source>
</reference>
<dbReference type="EMBL" id="JABFCS010000001">
    <property type="protein sequence ID" value="NNU42748.1"/>
    <property type="molecule type" value="Genomic_DNA"/>
</dbReference>
<protein>
    <submittedName>
        <fullName evidence="1">Uncharacterized protein</fullName>
    </submittedName>
</protein>
<organism evidence="1 2">
    <name type="scientific">Ramlibacter montanisoli</name>
    <dbReference type="NCBI Taxonomy" id="2732512"/>
    <lineage>
        <taxon>Bacteria</taxon>
        <taxon>Pseudomonadati</taxon>
        <taxon>Pseudomonadota</taxon>
        <taxon>Betaproteobacteria</taxon>
        <taxon>Burkholderiales</taxon>
        <taxon>Comamonadaceae</taxon>
        <taxon>Ramlibacter</taxon>
    </lineage>
</organism>
<accession>A0A849K2N7</accession>
<name>A0A849K2N7_9BURK</name>
<comment type="caution">
    <text evidence="1">The sequence shown here is derived from an EMBL/GenBank/DDBJ whole genome shotgun (WGS) entry which is preliminary data.</text>
</comment>
<keyword evidence="2" id="KW-1185">Reference proteome</keyword>
<reference evidence="1 2" key="1">
    <citation type="submission" date="2020-05" db="EMBL/GenBank/DDBJ databases">
        <authorList>
            <person name="Khan S.A."/>
            <person name="Jeon C.O."/>
            <person name="Chun B.H."/>
        </authorList>
    </citation>
    <scope>NUCLEOTIDE SEQUENCE [LARGE SCALE GENOMIC DNA]</scope>
    <source>
        <strain evidence="1 2">B156</strain>
    </source>
</reference>
<dbReference type="RefSeq" id="WP_171557178.1">
    <property type="nucleotide sequence ID" value="NZ_JABFCS010000001.1"/>
</dbReference>
<evidence type="ECO:0000313" key="2">
    <source>
        <dbReference type="Proteomes" id="UP000552954"/>
    </source>
</evidence>